<gene>
    <name evidence="2" type="ORF">IT775_20375</name>
</gene>
<name>A0ABS5HWY6_9RHOB</name>
<proteinExistence type="predicted"/>
<protein>
    <submittedName>
        <fullName evidence="2">Uncharacterized protein</fullName>
    </submittedName>
</protein>
<comment type="caution">
    <text evidence="2">The sequence shown here is derived from an EMBL/GenBank/DDBJ whole genome shotgun (WGS) entry which is preliminary data.</text>
</comment>
<dbReference type="EMBL" id="JADMKU010000033">
    <property type="protein sequence ID" value="MBR9653479.1"/>
    <property type="molecule type" value="Genomic_DNA"/>
</dbReference>
<evidence type="ECO:0000256" key="1">
    <source>
        <dbReference type="SAM" id="MobiDB-lite"/>
    </source>
</evidence>
<dbReference type="Proteomes" id="UP001195941">
    <property type="component" value="Unassembled WGS sequence"/>
</dbReference>
<reference evidence="2 3" key="1">
    <citation type="journal article" date="2021" name="Arch. Microbiol.">
        <title>Thalassobius aquimarinus sp. nov., isolated from the Sea of Japan seashore.</title>
        <authorList>
            <person name="Kurilenko V.V."/>
            <person name="Romanenko L.A."/>
            <person name="Chernysheva N.Y."/>
            <person name="Velansky P.V."/>
            <person name="Tekutyeva L.A."/>
            <person name="Isaeva M.P."/>
            <person name="Mikhailov V.V."/>
        </authorList>
    </citation>
    <scope>NUCLEOTIDE SEQUENCE [LARGE SCALE GENOMIC DNA]</scope>
    <source>
        <strain evidence="2 3">KMM 8518</strain>
    </source>
</reference>
<sequence>MDWIISEENRRGGGGSKAVKSPKRLGAVRLKGDVVGQATSPGFGRRAEKQQSDGNNRTGHKVRRFARYLPHQKMPFSFCSSRTYRMIYFTSASVIPLTGGMSPNRQ</sequence>
<organism evidence="2 3">
    <name type="scientific">Thalassovita aquimarina</name>
    <dbReference type="NCBI Taxonomy" id="2785917"/>
    <lineage>
        <taxon>Bacteria</taxon>
        <taxon>Pseudomonadati</taxon>
        <taxon>Pseudomonadota</taxon>
        <taxon>Alphaproteobacteria</taxon>
        <taxon>Rhodobacterales</taxon>
        <taxon>Roseobacteraceae</taxon>
        <taxon>Thalassovita</taxon>
    </lineage>
</organism>
<feature type="region of interest" description="Disordered" evidence="1">
    <location>
        <begin position="1"/>
        <end position="23"/>
    </location>
</feature>
<evidence type="ECO:0000313" key="2">
    <source>
        <dbReference type="EMBL" id="MBR9653479.1"/>
    </source>
</evidence>
<keyword evidence="3" id="KW-1185">Reference proteome</keyword>
<accession>A0ABS5HWY6</accession>
<evidence type="ECO:0000313" key="3">
    <source>
        <dbReference type="Proteomes" id="UP001195941"/>
    </source>
</evidence>
<feature type="region of interest" description="Disordered" evidence="1">
    <location>
        <begin position="35"/>
        <end position="61"/>
    </location>
</feature>